<sequence>MRESERDKMNSSGIKRGLAVAAVSAMAVLGVPHAAFANTIAEQQDNANGTKSVTLYSPHPIANQASTKNDGQNTTISLEAAGSSDIVTMRWEFSTDGGATWTNIGSVLTSPNDDGAWHLEWNPVADSGLTLPDANVKVRAVGHSNLDGLDHASSSSTMTVSSTFDTIAINDGSALGVWHANGGGAKVILSGSASTNFPNAQIAIADPGNGFDLGEQTLLIAAGKWKSVYDIEPTYASAPFGYNAPDQIVFNAVTDQVNPLSADSEGFTLYNQTIASITATHGTPPDNATAIPVTLTVKDQNGNPIAGVNVSALQGGLPLAALGTTDANGQVTTTQSVNTGTVQYVANAATGNQVLFDSGLGDKDTSLLLEAGHAASLVATSADGAAFDFDEQDGNDVQVQVKDQNGSNFDVPDTQDLTYHWKSISFTGETVNGTSHTVATDTTGKFDIPALNGADFPHGLESGTFELYASLGEGGTGHPVTEAKVLTVKAGEAAVRYTDPDGDGKVIAPVGTTAHVQGQLVLEDGTGLPGRKVDVNMALGTEFDGHGNTTGTPDAVITSNDPDTTGANGSFTVDVEDLSTDPNETEVGGEVQAFSAVSSFGDWLGDANQAGEGPEPYTEGVDFVANSAPAGSVLSTDVSATAGPAGSAAIGTLHLETANGDDLAGVQVNLTLDHGYFINNNHPFIDPVEGAYVPEFDSSLGNHLTVSTDSSGDAFYFTSIGRDSGFDDDGKVDAKVTASVTGASSANDSTTWSSDNPFNVSEISVVKTPDADQDEPTDPAPLGGPGVYYDVFAKDQFGNPARGVEVQVDCAVSDDADCPTFDYDLAHDGYGVAGASDLDNGGDIALVGNEAGDFHLTATVTGGLTPDFFGNSTSTTEVWDADGTFVGLIFPTSNPVEKAVTTTFEQTFYEVDETQGHYAISADPGTQNVPTDAPVTVTVNATDQVGNPLAGMEVDFVRTSDADNDQVFFTDGSGEAQYVFQGTDQQCGSSETVTAVVRDPNTQAIVKTLNITIHFKKCAVDASLSGQSSQDGKKDILKVTATTADGGSALTGTPVTLMAKINGHWTHVGIGGDVLNSNGKVKITVKDRNGDHVTKYKAMIDEHGRNQATTTNKARVR</sequence>
<proteinExistence type="predicted"/>
<evidence type="ECO:0000313" key="3">
    <source>
        <dbReference type="EMBL" id="GAA3804289.1"/>
    </source>
</evidence>
<organism evidence="3 4">
    <name type="scientific">Nocardioides panacisoli</name>
    <dbReference type="NCBI Taxonomy" id="627624"/>
    <lineage>
        <taxon>Bacteria</taxon>
        <taxon>Bacillati</taxon>
        <taxon>Actinomycetota</taxon>
        <taxon>Actinomycetes</taxon>
        <taxon>Propionibacteriales</taxon>
        <taxon>Nocardioidaceae</taxon>
        <taxon>Nocardioides</taxon>
    </lineage>
</organism>
<comment type="caution">
    <text evidence="3">The sequence shown here is derived from an EMBL/GenBank/DDBJ whole genome shotgun (WGS) entry which is preliminary data.</text>
</comment>
<protein>
    <recommendedName>
        <fullName evidence="5">Big-1 domain-containing protein</fullName>
    </recommendedName>
</protein>
<evidence type="ECO:0000313" key="4">
    <source>
        <dbReference type="Proteomes" id="UP001501821"/>
    </source>
</evidence>
<feature type="region of interest" description="Disordered" evidence="1">
    <location>
        <begin position="51"/>
        <end position="73"/>
    </location>
</feature>
<dbReference type="SUPFAM" id="SSF49373">
    <property type="entry name" value="Invasin/intimin cell-adhesion fragments"/>
    <property type="match status" value="2"/>
</dbReference>
<dbReference type="InterPro" id="IPR013783">
    <property type="entry name" value="Ig-like_fold"/>
</dbReference>
<dbReference type="Proteomes" id="UP001501821">
    <property type="component" value="Unassembled WGS sequence"/>
</dbReference>
<accession>A0ABP7HYC2</accession>
<dbReference type="EMBL" id="BAABAH010000001">
    <property type="protein sequence ID" value="GAA3804289.1"/>
    <property type="molecule type" value="Genomic_DNA"/>
</dbReference>
<feature type="compositionally biased region" description="Polar residues" evidence="1">
    <location>
        <begin position="63"/>
        <end position="73"/>
    </location>
</feature>
<evidence type="ECO:0008006" key="5">
    <source>
        <dbReference type="Google" id="ProtNLM"/>
    </source>
</evidence>
<name>A0ABP7HYC2_9ACTN</name>
<gene>
    <name evidence="3" type="ORF">GCM10022242_04520</name>
</gene>
<feature type="signal peptide" evidence="2">
    <location>
        <begin position="1"/>
        <end position="37"/>
    </location>
</feature>
<evidence type="ECO:0000256" key="2">
    <source>
        <dbReference type="SAM" id="SignalP"/>
    </source>
</evidence>
<keyword evidence="2" id="KW-0732">Signal</keyword>
<feature type="chain" id="PRO_5046688799" description="Big-1 domain-containing protein" evidence="2">
    <location>
        <begin position="38"/>
        <end position="1117"/>
    </location>
</feature>
<reference evidence="4" key="1">
    <citation type="journal article" date="2019" name="Int. J. Syst. Evol. Microbiol.">
        <title>The Global Catalogue of Microorganisms (GCM) 10K type strain sequencing project: providing services to taxonomists for standard genome sequencing and annotation.</title>
        <authorList>
            <consortium name="The Broad Institute Genomics Platform"/>
            <consortium name="The Broad Institute Genome Sequencing Center for Infectious Disease"/>
            <person name="Wu L."/>
            <person name="Ma J."/>
        </authorList>
    </citation>
    <scope>NUCLEOTIDE SEQUENCE [LARGE SCALE GENOMIC DNA]</scope>
    <source>
        <strain evidence="4">JCM 16953</strain>
    </source>
</reference>
<keyword evidence="4" id="KW-1185">Reference proteome</keyword>
<dbReference type="Gene3D" id="2.60.40.10">
    <property type="entry name" value="Immunoglobulins"/>
    <property type="match status" value="2"/>
</dbReference>
<evidence type="ECO:0000256" key="1">
    <source>
        <dbReference type="SAM" id="MobiDB-lite"/>
    </source>
</evidence>
<dbReference type="InterPro" id="IPR008964">
    <property type="entry name" value="Invasin/intimin_cell_adhesion"/>
</dbReference>